<dbReference type="PANTHER" id="PTHR30514">
    <property type="entry name" value="GLUCOKINASE"/>
    <property type="match status" value="1"/>
</dbReference>
<name>V5ZAY5_9GAMM</name>
<dbReference type="InterPro" id="IPR001347">
    <property type="entry name" value="SIS_dom"/>
</dbReference>
<keyword evidence="2" id="KW-0238">DNA-binding</keyword>
<protein>
    <submittedName>
        <fullName evidence="6">Bifunctional protein glk</fullName>
        <ecNumber evidence="6">2.7.1.2</ecNumber>
    </submittedName>
</protein>
<accession>V5ZAY5</accession>
<dbReference type="EC" id="2.7.1.2" evidence="6"/>
<dbReference type="STRING" id="1161919.EPIR_2708"/>
<dbReference type="PANTHER" id="PTHR30514:SF17">
    <property type="entry name" value="HTH-TYPE TRANSCRIPTIONAL REGULATOR MURR"/>
    <property type="match status" value="1"/>
</dbReference>
<proteinExistence type="predicted"/>
<dbReference type="GO" id="GO:0004340">
    <property type="term" value="F:glucokinase activity"/>
    <property type="evidence" value="ECO:0007669"/>
    <property type="project" value="UniProtKB-EC"/>
</dbReference>
<dbReference type="Gene3D" id="1.10.10.10">
    <property type="entry name" value="Winged helix-like DNA-binding domain superfamily/Winged helix DNA-binding domain"/>
    <property type="match status" value="1"/>
</dbReference>
<keyword evidence="6" id="KW-0808">Transferase</keyword>
<dbReference type="PROSITE" id="PS51464">
    <property type="entry name" value="SIS"/>
    <property type="match status" value="1"/>
</dbReference>
<dbReference type="GO" id="GO:0003677">
    <property type="term" value="F:DNA binding"/>
    <property type="evidence" value="ECO:0007669"/>
    <property type="project" value="UniProtKB-KW"/>
</dbReference>
<dbReference type="AlphaFoldDB" id="V5ZAY5"/>
<keyword evidence="1" id="KW-0805">Transcription regulation</keyword>
<dbReference type="Gene3D" id="3.40.50.10490">
    <property type="entry name" value="Glucose-6-phosphate isomerase like protein, domain 1"/>
    <property type="match status" value="1"/>
</dbReference>
<dbReference type="PROSITE" id="PS51071">
    <property type="entry name" value="HTH_RPIR"/>
    <property type="match status" value="1"/>
</dbReference>
<dbReference type="InterPro" id="IPR000281">
    <property type="entry name" value="HTH_RpiR"/>
</dbReference>
<dbReference type="InterPro" id="IPR046348">
    <property type="entry name" value="SIS_dom_sf"/>
</dbReference>
<dbReference type="Pfam" id="PF01380">
    <property type="entry name" value="SIS"/>
    <property type="match status" value="1"/>
</dbReference>
<dbReference type="Proteomes" id="UP000018217">
    <property type="component" value="Unassembled WGS sequence"/>
</dbReference>
<evidence type="ECO:0000256" key="3">
    <source>
        <dbReference type="ARBA" id="ARBA00023163"/>
    </source>
</evidence>
<dbReference type="SUPFAM" id="SSF46689">
    <property type="entry name" value="Homeodomain-like"/>
    <property type="match status" value="1"/>
</dbReference>
<dbReference type="GO" id="GO:0003700">
    <property type="term" value="F:DNA-binding transcription factor activity"/>
    <property type="evidence" value="ECO:0007669"/>
    <property type="project" value="InterPro"/>
</dbReference>
<evidence type="ECO:0000313" key="7">
    <source>
        <dbReference type="Proteomes" id="UP000018217"/>
    </source>
</evidence>
<gene>
    <name evidence="6" type="primary">yfhH</name>
    <name evidence="6" type="ORF">EPIR_2708</name>
</gene>
<dbReference type="InterPro" id="IPR009057">
    <property type="entry name" value="Homeodomain-like_sf"/>
</dbReference>
<dbReference type="InterPro" id="IPR035472">
    <property type="entry name" value="RpiR-like_SIS"/>
</dbReference>
<sequence length="292" mass="32203">MHDDEPEYLRGIEMSSMLRIRQLYPSLAMNERRLADYLLSQPEHARHLSSQKLADESGVSQSSVVKFAQKLGYKGFPALKLALSESLAEKDAITVHNHILSDDALKVVGEKLFTEKTSALRATLDINSEEMLLETLRLLRQARRIVLIGVGASGLVAKDFSWKLMKIGISAVAEQDMHALLASVQALSVGDVLLAISYTGERREINLAAQEARRIGATVLAFTGFTPNTLQQSANYCLYTVAEEQTTRSAAISSTTAQLALTDLLFMALIQHDQERASSHIRHSEALVKKLV</sequence>
<keyword evidence="7" id="KW-1185">Reference proteome</keyword>
<organism evidence="6 7">
    <name type="scientific">Erwinia piriflorinigrans CFBP 5888</name>
    <dbReference type="NCBI Taxonomy" id="1161919"/>
    <lineage>
        <taxon>Bacteria</taxon>
        <taxon>Pseudomonadati</taxon>
        <taxon>Pseudomonadota</taxon>
        <taxon>Gammaproteobacteria</taxon>
        <taxon>Enterobacterales</taxon>
        <taxon>Erwiniaceae</taxon>
        <taxon>Erwinia</taxon>
    </lineage>
</organism>
<evidence type="ECO:0000256" key="2">
    <source>
        <dbReference type="ARBA" id="ARBA00023125"/>
    </source>
</evidence>
<dbReference type="EMBL" id="CAHS01000016">
    <property type="protein sequence ID" value="CCG88071.1"/>
    <property type="molecule type" value="Genomic_DNA"/>
</dbReference>
<feature type="domain" description="HTH rpiR-type" evidence="4">
    <location>
        <begin position="14"/>
        <end position="90"/>
    </location>
</feature>
<dbReference type="CDD" id="cd05013">
    <property type="entry name" value="SIS_RpiR"/>
    <property type="match status" value="1"/>
</dbReference>
<reference evidence="6 7" key="1">
    <citation type="journal article" date="2013" name="Syst. Appl. Microbiol.">
        <title>Phylogenetic position and virulence apparatus of the pear flower necrosis pathogen Erwinia piriflorinigrans CFBP 5888T as assessed by comparative genomics.</title>
        <authorList>
            <person name="Smits T.H."/>
            <person name="Rezzonico F."/>
            <person name="Lopez M.M."/>
            <person name="Blom J."/>
            <person name="Goesmann A."/>
            <person name="Frey J.E."/>
            <person name="Duffy B."/>
        </authorList>
    </citation>
    <scope>NUCLEOTIDE SEQUENCE [LARGE SCALE GENOMIC DNA]</scope>
    <source>
        <strain evidence="7">CFBP5888</strain>
    </source>
</reference>
<dbReference type="Pfam" id="PF01418">
    <property type="entry name" value="HTH_6"/>
    <property type="match status" value="1"/>
</dbReference>
<dbReference type="NCBIfam" id="NF008590">
    <property type="entry name" value="PRK11557.1"/>
    <property type="match status" value="1"/>
</dbReference>
<dbReference type="SUPFAM" id="SSF53697">
    <property type="entry name" value="SIS domain"/>
    <property type="match status" value="1"/>
</dbReference>
<evidence type="ECO:0000259" key="5">
    <source>
        <dbReference type="PROSITE" id="PS51464"/>
    </source>
</evidence>
<feature type="domain" description="SIS" evidence="5">
    <location>
        <begin position="135"/>
        <end position="275"/>
    </location>
</feature>
<evidence type="ECO:0000313" key="6">
    <source>
        <dbReference type="EMBL" id="CCG88071.1"/>
    </source>
</evidence>
<comment type="caution">
    <text evidence="6">The sequence shown here is derived from an EMBL/GenBank/DDBJ whole genome shotgun (WGS) entry which is preliminary data.</text>
</comment>
<evidence type="ECO:0000259" key="4">
    <source>
        <dbReference type="PROSITE" id="PS51071"/>
    </source>
</evidence>
<dbReference type="InterPro" id="IPR047640">
    <property type="entry name" value="RpiR-like"/>
</dbReference>
<keyword evidence="3" id="KW-0804">Transcription</keyword>
<evidence type="ECO:0000256" key="1">
    <source>
        <dbReference type="ARBA" id="ARBA00023015"/>
    </source>
</evidence>
<dbReference type="InterPro" id="IPR036388">
    <property type="entry name" value="WH-like_DNA-bd_sf"/>
</dbReference>
<dbReference type="GO" id="GO:0097367">
    <property type="term" value="F:carbohydrate derivative binding"/>
    <property type="evidence" value="ECO:0007669"/>
    <property type="project" value="InterPro"/>
</dbReference>